<keyword evidence="4 7" id="KW-0812">Transmembrane</keyword>
<evidence type="ECO:0000313" key="10">
    <source>
        <dbReference type="Proteomes" id="UP000295345"/>
    </source>
</evidence>
<name>A0A4R4T8Z3_9ACTN</name>
<evidence type="ECO:0000256" key="3">
    <source>
        <dbReference type="ARBA" id="ARBA00022475"/>
    </source>
</evidence>
<keyword evidence="3" id="KW-1003">Cell membrane</keyword>
<evidence type="ECO:0000313" key="9">
    <source>
        <dbReference type="EMBL" id="TDC72446.1"/>
    </source>
</evidence>
<reference evidence="9 10" key="1">
    <citation type="submission" date="2019-03" db="EMBL/GenBank/DDBJ databases">
        <title>Draft genome sequences of novel Actinobacteria.</title>
        <authorList>
            <person name="Sahin N."/>
            <person name="Ay H."/>
            <person name="Saygin H."/>
        </authorList>
    </citation>
    <scope>NUCLEOTIDE SEQUENCE [LARGE SCALE GENOMIC DNA]</scope>
    <source>
        <strain evidence="9 10">DSM 41900</strain>
    </source>
</reference>
<dbReference type="AlphaFoldDB" id="A0A4R4T8Z3"/>
<feature type="transmembrane region" description="Helical" evidence="7">
    <location>
        <begin position="85"/>
        <end position="107"/>
    </location>
</feature>
<feature type="transmembrane region" description="Helical" evidence="7">
    <location>
        <begin position="119"/>
        <end position="137"/>
    </location>
</feature>
<accession>A0A4R4T8Z3</accession>
<dbReference type="SUPFAM" id="SSF161098">
    <property type="entry name" value="MetI-like"/>
    <property type="match status" value="1"/>
</dbReference>
<dbReference type="GO" id="GO:0005886">
    <property type="term" value="C:plasma membrane"/>
    <property type="evidence" value="ECO:0007669"/>
    <property type="project" value="UniProtKB-SubCell"/>
</dbReference>
<evidence type="ECO:0000256" key="1">
    <source>
        <dbReference type="ARBA" id="ARBA00004651"/>
    </source>
</evidence>
<keyword evidence="10" id="KW-1185">Reference proteome</keyword>
<comment type="caution">
    <text evidence="9">The sequence shown here is derived from an EMBL/GenBank/DDBJ whole genome shotgun (WGS) entry which is preliminary data.</text>
</comment>
<protein>
    <submittedName>
        <fullName evidence="9">Carbohydrate ABC transporter permease</fullName>
    </submittedName>
</protein>
<dbReference type="InterPro" id="IPR050901">
    <property type="entry name" value="BP-dep_ABC_trans_perm"/>
</dbReference>
<dbReference type="EMBL" id="SMKI01000246">
    <property type="protein sequence ID" value="TDC72446.1"/>
    <property type="molecule type" value="Genomic_DNA"/>
</dbReference>
<evidence type="ECO:0000256" key="2">
    <source>
        <dbReference type="ARBA" id="ARBA00022448"/>
    </source>
</evidence>
<dbReference type="PANTHER" id="PTHR32243:SF18">
    <property type="entry name" value="INNER MEMBRANE ABC TRANSPORTER PERMEASE PROTEIN YCJP"/>
    <property type="match status" value="1"/>
</dbReference>
<comment type="subcellular location">
    <subcellularLocation>
        <location evidence="1 7">Cell membrane</location>
        <topology evidence="1 7">Multi-pass membrane protein</topology>
    </subcellularLocation>
</comment>
<dbReference type="InterPro" id="IPR000515">
    <property type="entry name" value="MetI-like"/>
</dbReference>
<dbReference type="Proteomes" id="UP000295345">
    <property type="component" value="Unassembled WGS sequence"/>
</dbReference>
<evidence type="ECO:0000256" key="5">
    <source>
        <dbReference type="ARBA" id="ARBA00022989"/>
    </source>
</evidence>
<comment type="similarity">
    <text evidence="7">Belongs to the binding-protein-dependent transport system permease family.</text>
</comment>
<dbReference type="OrthoDB" id="9794684at2"/>
<dbReference type="GO" id="GO:0055085">
    <property type="term" value="P:transmembrane transport"/>
    <property type="evidence" value="ECO:0007669"/>
    <property type="project" value="InterPro"/>
</dbReference>
<feature type="transmembrane region" description="Helical" evidence="7">
    <location>
        <begin position="143"/>
        <end position="166"/>
    </location>
</feature>
<feature type="transmembrane region" description="Helical" evidence="7">
    <location>
        <begin position="21"/>
        <end position="46"/>
    </location>
</feature>
<dbReference type="CDD" id="cd06261">
    <property type="entry name" value="TM_PBP2"/>
    <property type="match status" value="1"/>
</dbReference>
<proteinExistence type="inferred from homology"/>
<dbReference type="RefSeq" id="WP_132819797.1">
    <property type="nucleotide sequence ID" value="NZ_SMKI01000246.1"/>
</dbReference>
<keyword evidence="5 7" id="KW-1133">Transmembrane helix</keyword>
<feature type="non-terminal residue" evidence="9">
    <location>
        <position position="199"/>
    </location>
</feature>
<keyword evidence="6 7" id="KW-0472">Membrane</keyword>
<evidence type="ECO:0000256" key="4">
    <source>
        <dbReference type="ARBA" id="ARBA00022692"/>
    </source>
</evidence>
<evidence type="ECO:0000259" key="8">
    <source>
        <dbReference type="PROSITE" id="PS50928"/>
    </source>
</evidence>
<evidence type="ECO:0000256" key="6">
    <source>
        <dbReference type="ARBA" id="ARBA00023136"/>
    </source>
</evidence>
<dbReference type="PROSITE" id="PS50928">
    <property type="entry name" value="ABC_TM1"/>
    <property type="match status" value="1"/>
</dbReference>
<dbReference type="Gene3D" id="1.10.3720.10">
    <property type="entry name" value="MetI-like"/>
    <property type="match status" value="1"/>
</dbReference>
<organism evidence="9 10">
    <name type="scientific">Streptomyces hainanensis</name>
    <dbReference type="NCBI Taxonomy" id="402648"/>
    <lineage>
        <taxon>Bacteria</taxon>
        <taxon>Bacillati</taxon>
        <taxon>Actinomycetota</taxon>
        <taxon>Actinomycetes</taxon>
        <taxon>Kitasatosporales</taxon>
        <taxon>Streptomycetaceae</taxon>
        <taxon>Streptomyces</taxon>
    </lineage>
</organism>
<gene>
    <name evidence="9" type="ORF">E1283_21740</name>
</gene>
<sequence>MTTVDATAARSRLRRRRALGWLRGIAIALVCLVFALPVVWMFAAAFKTNVQVTDPSVGLFFEPTLANFRAVLSDSEIPHAMRNSLIVGGVSTALSALIAVPAAWAVGRFRMYRTGSLILVARIIPAISLLVPWYYLFARAGLVGSYTVLILSHMFVSVPLILWIMIGFFEGLPVELEEAARTDGLSAFGAFWRIALPLA</sequence>
<dbReference type="PANTHER" id="PTHR32243">
    <property type="entry name" value="MALTOSE TRANSPORT SYSTEM PERMEASE-RELATED"/>
    <property type="match status" value="1"/>
</dbReference>
<keyword evidence="2 7" id="KW-0813">Transport</keyword>
<feature type="domain" description="ABC transmembrane type-1" evidence="8">
    <location>
        <begin position="81"/>
        <end position="199"/>
    </location>
</feature>
<dbReference type="InterPro" id="IPR035906">
    <property type="entry name" value="MetI-like_sf"/>
</dbReference>
<evidence type="ECO:0000256" key="7">
    <source>
        <dbReference type="RuleBase" id="RU363032"/>
    </source>
</evidence>
<dbReference type="Pfam" id="PF00528">
    <property type="entry name" value="BPD_transp_1"/>
    <property type="match status" value="1"/>
</dbReference>